<dbReference type="Gene3D" id="2.120.10.80">
    <property type="entry name" value="Kelch-type beta propeller"/>
    <property type="match status" value="1"/>
</dbReference>
<feature type="region of interest" description="Disordered" evidence="3">
    <location>
        <begin position="199"/>
        <end position="219"/>
    </location>
</feature>
<dbReference type="SUPFAM" id="SSF50965">
    <property type="entry name" value="Galactose oxidase, central domain"/>
    <property type="match status" value="1"/>
</dbReference>
<feature type="region of interest" description="Disordered" evidence="3">
    <location>
        <begin position="574"/>
        <end position="601"/>
    </location>
</feature>
<keyword evidence="4" id="KW-0472">Membrane</keyword>
<feature type="transmembrane region" description="Helical" evidence="4">
    <location>
        <begin position="540"/>
        <end position="563"/>
    </location>
</feature>
<feature type="compositionally biased region" description="Basic and acidic residues" evidence="3">
    <location>
        <begin position="698"/>
        <end position="713"/>
    </location>
</feature>
<accession>A0AA97P547</accession>
<feature type="compositionally biased region" description="Low complexity" evidence="3">
    <location>
        <begin position="583"/>
        <end position="600"/>
    </location>
</feature>
<evidence type="ECO:0000256" key="1">
    <source>
        <dbReference type="ARBA" id="ARBA00022441"/>
    </source>
</evidence>
<evidence type="ECO:0008006" key="6">
    <source>
        <dbReference type="Google" id="ProtNLM"/>
    </source>
</evidence>
<evidence type="ECO:0000256" key="3">
    <source>
        <dbReference type="SAM" id="MobiDB-lite"/>
    </source>
</evidence>
<keyword evidence="2" id="KW-0677">Repeat</keyword>
<evidence type="ECO:0000256" key="4">
    <source>
        <dbReference type="SAM" id="Phobius"/>
    </source>
</evidence>
<keyword evidence="1" id="KW-0880">Kelch repeat</keyword>
<feature type="compositionally biased region" description="Low complexity" evidence="3">
    <location>
        <begin position="206"/>
        <end position="217"/>
    </location>
</feature>
<name>A0AA97P547_PYRO3</name>
<dbReference type="AlphaFoldDB" id="A0AA97P547"/>
<dbReference type="PANTHER" id="PTHR46228:SF2">
    <property type="entry name" value="KELCH REPEAT PROTEIN (AFU_ORTHOLOGUE AFUA_4G14350)"/>
    <property type="match status" value="1"/>
</dbReference>
<feature type="region of interest" description="Disordered" evidence="3">
    <location>
        <begin position="681"/>
        <end position="725"/>
    </location>
</feature>
<keyword evidence="4" id="KW-0812">Transmembrane</keyword>
<dbReference type="Pfam" id="PF24681">
    <property type="entry name" value="Kelch_KLHDC2_KLHL20_DRC7"/>
    <property type="match status" value="1"/>
</dbReference>
<sequence>MIDDVLGAAWQLESPFEPEGGVVLFYPEAHPRYCFLEYLLTQDHQIQHASMVWYALLALGLFGLAEAQGLTRGPPVNVEGGRGPPQAPGSGSFWRRYGCSRDNLYIEGGKVFQNPGPNASDTTYSYPYQLNKTIYIPLNSGWAAKDAPTIIVENYDIDESEEVALWPSEKKDDNKLYRWGGTVFNEDSTKSRPALGVCSGLGPRPSSSMTDTSGSWSNNTAIPSAVKPDLLRTTGGSWTTCNGQGFLLGGTTPYFVDTASNRAPAVPGLITLDMEKGEMSNVSAAEFGPPGVARGTHRRGSAVCLPTYGTENKGLLMFLAGEQQANFSSSQWSPMNLSTVYMYDVATRTFHNQTTTGDVPTPRERPCAVATRKQDGGSYEIFLWGGKNDTAVLNDLHVLTVPGFTWMKIEHFEEDGRYQHSCAVVGPGQSQMINVGGLQSISRREDSYGIDSFANGLKIFDLAKWFWRDNFDPNAAAYEPNEQVQKWYSLRSNLESVQWTDDKTKALFPLAAQNDPSANPGGSGQPGARQDDAGSGSAPVGAIVGGVVGGVVLVAAAILFFMLRRRRLRRKWAAEQKARSGQSSTDAGSGSPTSSPDSTTLYDKQMLDSNQVHELPPQGRSYEMGSDGAVCEMPPQGNQHEMGSDGALSEVPGGVPTAYYYQLDDGTIMVEMPHSKDVPVEMPHNQDLQPQELSAEPPQRREAEAGGFRDPRGETGVGNGTGVPR</sequence>
<feature type="region of interest" description="Disordered" evidence="3">
    <location>
        <begin position="512"/>
        <end position="537"/>
    </location>
</feature>
<dbReference type="PANTHER" id="PTHR46228">
    <property type="entry name" value="KELCH DOMAIN-CONTAINING PROTEIN"/>
    <property type="match status" value="1"/>
</dbReference>
<dbReference type="EMBL" id="JH793826">
    <property type="protein sequence ID" value="ELQ42193.1"/>
    <property type="molecule type" value="Genomic_DNA"/>
</dbReference>
<dbReference type="InterPro" id="IPR011043">
    <property type="entry name" value="Gal_Oxase/kelch_b-propeller"/>
</dbReference>
<gene>
    <name evidence="5" type="ORF">OOU_Y34scaffold00224g7</name>
</gene>
<organism evidence="5">
    <name type="scientific">Pyricularia oryzae (strain Y34)</name>
    <name type="common">Rice blast fungus</name>
    <name type="synonym">Magnaporthe oryzae</name>
    <dbReference type="NCBI Taxonomy" id="1143189"/>
    <lineage>
        <taxon>Eukaryota</taxon>
        <taxon>Fungi</taxon>
        <taxon>Dikarya</taxon>
        <taxon>Ascomycota</taxon>
        <taxon>Pezizomycotina</taxon>
        <taxon>Sordariomycetes</taxon>
        <taxon>Sordariomycetidae</taxon>
        <taxon>Magnaporthales</taxon>
        <taxon>Pyriculariaceae</taxon>
        <taxon>Pyricularia</taxon>
    </lineage>
</organism>
<dbReference type="Proteomes" id="UP000011086">
    <property type="component" value="Unassembled WGS sequence"/>
</dbReference>
<feature type="compositionally biased region" description="Gly residues" evidence="3">
    <location>
        <begin position="715"/>
        <end position="725"/>
    </location>
</feature>
<evidence type="ECO:0000313" key="5">
    <source>
        <dbReference type="EMBL" id="ELQ42193.1"/>
    </source>
</evidence>
<reference evidence="5" key="1">
    <citation type="journal article" date="2012" name="PLoS Genet.">
        <title>Comparative analysis of the genomes of two field isolates of the rice blast fungus Magnaporthe oryzae.</title>
        <authorList>
            <person name="Xue M."/>
            <person name="Yang J."/>
            <person name="Li Z."/>
            <person name="Hu S."/>
            <person name="Yao N."/>
            <person name="Dean R.A."/>
            <person name="Zhao W."/>
            <person name="Shen M."/>
            <person name="Zhang H."/>
            <person name="Li C."/>
            <person name="Liu L."/>
            <person name="Cao L."/>
            <person name="Xu X."/>
            <person name="Xing Y."/>
            <person name="Hsiang T."/>
            <person name="Zhang Z."/>
            <person name="Xu J.R."/>
            <person name="Peng Y.L."/>
        </authorList>
    </citation>
    <scope>NUCLEOTIDE SEQUENCE</scope>
    <source>
        <strain evidence="5">Y34</strain>
    </source>
</reference>
<evidence type="ECO:0000256" key="2">
    <source>
        <dbReference type="ARBA" id="ARBA00022737"/>
    </source>
</evidence>
<keyword evidence="4" id="KW-1133">Transmembrane helix</keyword>
<proteinExistence type="predicted"/>
<protein>
    <recommendedName>
        <fullName evidence="6">Kelch repeat protein</fullName>
    </recommendedName>
</protein>
<dbReference type="InterPro" id="IPR015915">
    <property type="entry name" value="Kelch-typ_b-propeller"/>
</dbReference>